<sequence>MSGDENIPETTSAAGIGNVVEEDDDDNVVGVNSESTVNQEMSSREANYDSNNSNDDGVIVNADNNGSGGDSDGVVVSEDAGREDMFLDAPEDLGADGKDSLAQESTEWEEDRGHEPQTRFSGLDNEMQNDYMVDEMERLRAMLDKTVNEKESIEREHKDEMEMAAKGVANLRDQMRDLINKQLLLNENQSGSHDRFHAGVEQTPLHELIHECSVFIRSAVEEFQDLNTKSAEASVSREVVNSYMNSVQNESAEVQFQKDQYMEDAANRMLSSFASVVYVGDLLDSSLVGRIAHIEKSVFSLMENYNWFLYQGDQLRQCLAQLRPDLAEQTDYGVIFAATNEELLGFRKKETNFVEKMSHMESENSKLMEQLGMNKAIADTANAELEKLKAELEQEKHRYSNTKEKLSLAVTKGKALVQQRDSLKQTIADKTSELEKCLVELKEKSSALEAAELIKEELVKSQMSGASLQDMLFQKDRMLEKLEDIILQSGIPEISTSEDVSDLESRLGWLTKSFYQANAEIGKLQDEITRTNESLNEAEAEIGALQVENSRIRDTAASEMDQLVASLSTVLVEKDYFKMELDNSSHRYEAIVQREHQAVSEKEHMLKTLLEATGVTFDDGQPSEAGVLVEQCLATMKERSSSTHESSEVKDDFYQILQKLLYVKDQDLALHENLLEDETQKMKMEMDKLFMDLTKASEEIATLKEDNEKLQKGLERTEEKSSLIREKLSMAVKKGKGLVQEREGLKQLIDEKSLEIEKLKLELEQREVAISNYENETSSLSAQVQDIAKLEKDILALNDQRNQLETDLSVSNKSLNALTESVSNISLPADSSFEEPVEKLRWLAGYFSECEAVKEHVQQQLENAVLEVDTLSTKVSEAQSIIKSLEDALVVAEEKISQLAEEKAELEVGRTSAQEQLERAMLEAHLFAEADAAKIVLENALTVAETNISRLGKEKEEAESSRIIAEAELDKARSEITDLTSKLSNATTTLKTLEDTVPHLETRISVLTDENNAAQVVRTNSENELKKLKEAADIWESKLQEAHSSIKSLEDALSKAENDISELDSAKKAAEQEISTLSAKLNTCLEELAGTHGSLESRSLELFDHLKGLEQLGEDESLLSSLRKCCESKFESLEEMESLFNNIRSCRAKLIPEHDSVSEEPSCLTKLLSASLDDIVGLDNISGHADALEGSDISLYVQKIVEGFHMRKRIFTEKVDGLSSFLSECDASVVRELQSTSKVITSMVEEQQFLDQKVKSMETDYQVLEDKVTPLEDRISVLLSACTEATEVLQSEVNKQMAESTSSLDHEVENEPKYSENKHVTATEMLLLATTKACGVCKQLENSRSELSSQVEELQNSLNELKIVADKSVEERDQCNMKVCDLETELAELQNICSELRLKLENYHEIEANLREKDVEISSLQSSLTMKEKEVEEALFWASHVENLLSRSNKIDVSVEDSQGGDLEGQGSSQFKKLLYVVDSFPELQHQIELLSNEKEELHTALADQSEFLSDQKEKLQTYLTYQIQLLSHEKEELQTALTDQSHEIEHLKERVQESLGHEQELAVVRRKIINMESGLDGLIQKFSNRDMTGDQKSVSTDDYLQVIEKQVVSAISESENLKSKVHELELEVKKSINSNQELAKFKEQLLDLEAGVQRIIKNLGGDTTKDSSDSLQVLEKMIMAVTLECEKLKSKDHELGSEIWKHSDELELAEVKGQLVDFESGLQRFIEKLRGDAIVDQGPTDPRDILQLLEKRVMSIIMDSENSKSKVHELDSKLHGSQKAVDELLLKVKALEDSLQSRVVPPSAIQERSIFETATQPSASEISEIEDVGTVSKATISPVPSSTHVRTLRKGSSDHIAVNIDSESSRLFDNEDLVEDKGHIFKSLNTSGLVPIQGKMLADRMDGIWVSGGRLLMSRPRARLGLVAYWLFLHIWLLGTIL</sequence>
<feature type="coiled-coil region" evidence="1">
    <location>
        <begin position="521"/>
        <end position="555"/>
    </location>
</feature>
<dbReference type="Proteomes" id="UP000813463">
    <property type="component" value="Chromosome 1"/>
</dbReference>
<organism evidence="3 4">
    <name type="scientific">Spinacia oleracea</name>
    <name type="common">Spinach</name>
    <dbReference type="NCBI Taxonomy" id="3562"/>
    <lineage>
        <taxon>Eukaryota</taxon>
        <taxon>Viridiplantae</taxon>
        <taxon>Streptophyta</taxon>
        <taxon>Embryophyta</taxon>
        <taxon>Tracheophyta</taxon>
        <taxon>Spermatophyta</taxon>
        <taxon>Magnoliopsida</taxon>
        <taxon>eudicotyledons</taxon>
        <taxon>Gunneridae</taxon>
        <taxon>Pentapetalae</taxon>
        <taxon>Caryophyllales</taxon>
        <taxon>Chenopodiaceae</taxon>
        <taxon>Chenopodioideae</taxon>
        <taxon>Anserineae</taxon>
        <taxon>Spinacia</taxon>
    </lineage>
</organism>
<feature type="region of interest" description="Disordered" evidence="2">
    <location>
        <begin position="1"/>
        <end position="122"/>
    </location>
</feature>
<dbReference type="Gene3D" id="1.10.287.1490">
    <property type="match status" value="2"/>
</dbReference>
<reference evidence="3" key="1">
    <citation type="journal article" date="2021" name="Nat. Commun.">
        <title>Genomic analyses provide insights into spinach domestication and the genetic basis of agronomic traits.</title>
        <authorList>
            <person name="Cai X."/>
            <person name="Sun X."/>
            <person name="Xu C."/>
            <person name="Sun H."/>
            <person name="Wang X."/>
            <person name="Ge C."/>
            <person name="Zhang Z."/>
            <person name="Wang Q."/>
            <person name="Fei Z."/>
            <person name="Jiao C."/>
            <person name="Wang Q."/>
        </authorList>
    </citation>
    <scope>NUCLEOTIDE SEQUENCE [LARGE SCALE GENOMIC DNA]</scope>
    <source>
        <strain evidence="3">cv. Varoflay</strain>
    </source>
</reference>
<gene>
    <name evidence="4" type="primary">LOC110793748</name>
</gene>
<feature type="coiled-coil region" evidence="1">
    <location>
        <begin position="854"/>
        <end position="1087"/>
    </location>
</feature>
<accession>A0A9R0ITR7</accession>
<evidence type="ECO:0000256" key="1">
    <source>
        <dbReference type="SAM" id="Coils"/>
    </source>
</evidence>
<dbReference type="KEGG" id="soe:110793748"/>
<feature type="coiled-coil region" evidence="1">
    <location>
        <begin position="1608"/>
        <end position="1635"/>
    </location>
</feature>
<protein>
    <submittedName>
        <fullName evidence="4">Trans-Golgi network-localized SYP41-interacting protein 1</fullName>
    </submittedName>
</protein>
<evidence type="ECO:0000256" key="2">
    <source>
        <dbReference type="SAM" id="MobiDB-lite"/>
    </source>
</evidence>
<dbReference type="GeneID" id="110793748"/>
<feature type="coiled-coil region" evidence="1">
    <location>
        <begin position="375"/>
        <end position="409"/>
    </location>
</feature>
<keyword evidence="1" id="KW-0175">Coiled coil</keyword>
<keyword evidence="3" id="KW-1185">Reference proteome</keyword>
<reference evidence="4" key="2">
    <citation type="submission" date="2025-08" db="UniProtKB">
        <authorList>
            <consortium name="RefSeq"/>
        </authorList>
    </citation>
    <scope>IDENTIFICATION</scope>
    <source>
        <tissue evidence="4">Leaf</tissue>
    </source>
</reference>
<feature type="coiled-coil region" evidence="1">
    <location>
        <begin position="686"/>
        <end position="807"/>
    </location>
</feature>
<feature type="coiled-coil region" evidence="1">
    <location>
        <begin position="1524"/>
        <end position="1551"/>
    </location>
</feature>
<feature type="coiled-coil region" evidence="1">
    <location>
        <begin position="1337"/>
        <end position="1413"/>
    </location>
</feature>
<dbReference type="PANTHER" id="PTHR43939">
    <property type="entry name" value="COILED-COIL DOMAIN-CONTAINING PROTEIN 158"/>
    <property type="match status" value="1"/>
</dbReference>
<evidence type="ECO:0000313" key="4">
    <source>
        <dbReference type="RefSeq" id="XP_021854345.2"/>
    </source>
</evidence>
<dbReference type="PANTHER" id="PTHR43939:SF68">
    <property type="entry name" value="CENTROSOMAL PROTEIN OF 290 KDA-LIKE"/>
    <property type="match status" value="1"/>
</dbReference>
<feature type="coiled-coil region" evidence="1">
    <location>
        <begin position="136"/>
        <end position="188"/>
    </location>
</feature>
<proteinExistence type="predicted"/>
<evidence type="ECO:0000313" key="3">
    <source>
        <dbReference type="Proteomes" id="UP000813463"/>
    </source>
</evidence>
<name>A0A9R0ITR7_SPIOL</name>
<dbReference type="RefSeq" id="XP_021854345.2">
    <property type="nucleotide sequence ID" value="XM_021998653.2"/>
</dbReference>